<evidence type="ECO:0000256" key="3">
    <source>
        <dbReference type="ARBA" id="ARBA00022833"/>
    </source>
</evidence>
<sequence length="210" mass="23808">MSSQRFSRCQVSGCGKPVSENLPKRKLLTCSEHRRALVVDVNGVKSRFCQQCTRMHPLHEFDGAKRGCRKRLKQRNLRRQTSNNLTRQACGKPSSQLHQRQLGTTPVKREPGDIHKVERGNGPDILHLLDCSCDVKMELAGVENIQVQNYVKENLVPTSTDTRSGMPDNLFISSLNCWEEHLRCCTVQCHICFDSGCFCCECKSLHSFTT</sequence>
<accession>A0A061R9S1</accession>
<proteinExistence type="predicted"/>
<dbReference type="InterPro" id="IPR036893">
    <property type="entry name" value="SBP_sf"/>
</dbReference>
<organism evidence="5">
    <name type="scientific">Tetraselmis sp. GSL018</name>
    <dbReference type="NCBI Taxonomy" id="582737"/>
    <lineage>
        <taxon>Eukaryota</taxon>
        <taxon>Viridiplantae</taxon>
        <taxon>Chlorophyta</taxon>
        <taxon>core chlorophytes</taxon>
        <taxon>Chlorodendrophyceae</taxon>
        <taxon>Chlorodendrales</taxon>
        <taxon>Chlorodendraceae</taxon>
        <taxon>Tetraselmis</taxon>
    </lineage>
</organism>
<name>A0A061R9S1_9CHLO</name>
<dbReference type="GO" id="GO:0008270">
    <property type="term" value="F:zinc ion binding"/>
    <property type="evidence" value="ECO:0007669"/>
    <property type="project" value="UniProtKB-KW"/>
</dbReference>
<dbReference type="PANTHER" id="PTHR31251">
    <property type="entry name" value="SQUAMOSA PROMOTER-BINDING-LIKE PROTEIN 4"/>
    <property type="match status" value="1"/>
</dbReference>
<dbReference type="EMBL" id="GBEZ01019285">
    <property type="protein sequence ID" value="JAC67251.1"/>
    <property type="molecule type" value="Transcribed_RNA"/>
</dbReference>
<keyword evidence="1" id="KW-0479">Metal-binding</keyword>
<gene>
    <name evidence="5" type="ORF">TSPGSL018_11607</name>
</gene>
<evidence type="ECO:0000256" key="1">
    <source>
        <dbReference type="ARBA" id="ARBA00022723"/>
    </source>
</evidence>
<protein>
    <recommendedName>
        <fullName evidence="4">SBP-type domain-containing protein</fullName>
    </recommendedName>
</protein>
<dbReference type="GO" id="GO:0003677">
    <property type="term" value="F:DNA binding"/>
    <property type="evidence" value="ECO:0007669"/>
    <property type="project" value="InterPro"/>
</dbReference>
<evidence type="ECO:0000256" key="2">
    <source>
        <dbReference type="ARBA" id="ARBA00022771"/>
    </source>
</evidence>
<keyword evidence="3" id="KW-0862">Zinc</keyword>
<keyword evidence="2" id="KW-0863">Zinc-finger</keyword>
<reference evidence="5" key="1">
    <citation type="submission" date="2014-05" db="EMBL/GenBank/DDBJ databases">
        <title>The transcriptome of the halophilic microalga Tetraselmis sp. GSL018 isolated from the Great Salt Lake, Utah.</title>
        <authorList>
            <person name="Jinkerson R.E."/>
            <person name="D'Adamo S."/>
            <person name="Posewitz M.C."/>
        </authorList>
    </citation>
    <scope>NUCLEOTIDE SEQUENCE</scope>
    <source>
        <strain evidence="5">GSL018</strain>
    </source>
</reference>
<dbReference type="SUPFAM" id="SSF103612">
    <property type="entry name" value="SBT domain"/>
    <property type="match status" value="1"/>
</dbReference>
<dbReference type="Pfam" id="PF03110">
    <property type="entry name" value="SBP"/>
    <property type="match status" value="1"/>
</dbReference>
<feature type="domain" description="SBP-type" evidence="4">
    <location>
        <begin position="6"/>
        <end position="82"/>
    </location>
</feature>
<evidence type="ECO:0000313" key="5">
    <source>
        <dbReference type="EMBL" id="JAC67251.1"/>
    </source>
</evidence>
<dbReference type="Gene3D" id="4.10.1100.10">
    <property type="entry name" value="Transcription factor, SBP-box domain"/>
    <property type="match status" value="1"/>
</dbReference>
<dbReference type="PROSITE" id="PS51141">
    <property type="entry name" value="ZF_SBP"/>
    <property type="match status" value="1"/>
</dbReference>
<dbReference type="InterPro" id="IPR044817">
    <property type="entry name" value="SBP-like"/>
</dbReference>
<dbReference type="AlphaFoldDB" id="A0A061R9S1"/>
<dbReference type="InterPro" id="IPR004333">
    <property type="entry name" value="SBP_dom"/>
</dbReference>
<dbReference type="GO" id="GO:0005634">
    <property type="term" value="C:nucleus"/>
    <property type="evidence" value="ECO:0007669"/>
    <property type="project" value="InterPro"/>
</dbReference>
<evidence type="ECO:0000259" key="4">
    <source>
        <dbReference type="PROSITE" id="PS51141"/>
    </source>
</evidence>